<feature type="binding site" evidence="3">
    <location>
        <position position="78"/>
    </location>
    <ligand>
        <name>Zn(2+)</name>
        <dbReference type="ChEBI" id="CHEBI:29105"/>
        <label>2</label>
    </ligand>
</feature>
<gene>
    <name evidence="4" type="ORF">SODALDRAFT_267886</name>
</gene>
<accession>A0A3N2Q782</accession>
<comment type="cofactor">
    <cofactor evidence="3">
        <name>Zn(2+)</name>
        <dbReference type="ChEBI" id="CHEBI:29105"/>
    </cofactor>
    <text evidence="3">Binds 2 Zn(2+) ions.</text>
</comment>
<keyword evidence="5" id="KW-1185">Reference proteome</keyword>
<organism evidence="4 5">
    <name type="scientific">Sodiomyces alkalinus (strain CBS 110278 / VKM F-3762 / F11)</name>
    <name type="common">Alkaliphilic filamentous fungus</name>
    <dbReference type="NCBI Taxonomy" id="1314773"/>
    <lineage>
        <taxon>Eukaryota</taxon>
        <taxon>Fungi</taxon>
        <taxon>Dikarya</taxon>
        <taxon>Ascomycota</taxon>
        <taxon>Pezizomycotina</taxon>
        <taxon>Sordariomycetes</taxon>
        <taxon>Hypocreomycetidae</taxon>
        <taxon>Glomerellales</taxon>
        <taxon>Plectosphaerellaceae</taxon>
        <taxon>Sodiomyces</taxon>
    </lineage>
</organism>
<evidence type="ECO:0000256" key="3">
    <source>
        <dbReference type="PIRSR" id="PIRSR601952-2"/>
    </source>
</evidence>
<dbReference type="InterPro" id="IPR017850">
    <property type="entry name" value="Alkaline_phosphatase_core_sf"/>
</dbReference>
<dbReference type="PANTHER" id="PTHR11596:SF5">
    <property type="entry name" value="ALKALINE PHOSPHATASE"/>
    <property type="match status" value="1"/>
</dbReference>
<dbReference type="PANTHER" id="PTHR11596">
    <property type="entry name" value="ALKALINE PHOSPHATASE"/>
    <property type="match status" value="1"/>
</dbReference>
<evidence type="ECO:0000256" key="1">
    <source>
        <dbReference type="ARBA" id="ARBA00012647"/>
    </source>
</evidence>
<dbReference type="EMBL" id="ML119051">
    <property type="protein sequence ID" value="ROT42576.1"/>
    <property type="molecule type" value="Genomic_DNA"/>
</dbReference>
<dbReference type="OrthoDB" id="7392499at2759"/>
<dbReference type="Gene3D" id="3.40.720.10">
    <property type="entry name" value="Alkaline Phosphatase, subunit A"/>
    <property type="match status" value="1"/>
</dbReference>
<dbReference type="RefSeq" id="XP_028470382.1">
    <property type="nucleotide sequence ID" value="XM_028607574.1"/>
</dbReference>
<feature type="binding site" evidence="3">
    <location>
        <position position="39"/>
    </location>
    <ligand>
        <name>Zn(2+)</name>
        <dbReference type="ChEBI" id="CHEBI:29105"/>
        <label>2</label>
    </ligand>
</feature>
<keyword evidence="2" id="KW-0597">Phosphoprotein</keyword>
<keyword evidence="3" id="KW-0862">Zinc</keyword>
<name>A0A3N2Q782_SODAK</name>
<dbReference type="STRING" id="1314773.A0A3N2Q782"/>
<dbReference type="GeneID" id="39576052"/>
<comment type="cofactor">
    <cofactor evidence="3">
        <name>Mg(2+)</name>
        <dbReference type="ChEBI" id="CHEBI:18420"/>
    </cofactor>
    <text evidence="3">Binds 1 Mg(2+) ion.</text>
</comment>
<evidence type="ECO:0000313" key="4">
    <source>
        <dbReference type="EMBL" id="ROT42576.1"/>
    </source>
</evidence>
<keyword evidence="3" id="KW-0460">Magnesium</keyword>
<sequence>PSLTEMTEKALDILSRSTEDEAKGFFIMIEASRIDHASHANDAAAHIWDVVEYNRLIHSVMAWVDEHPDTAVVSAADHETGGITLPPGYDPRPVGRANHSLEFLVDLIDECEGDMDDKRAYLEAEILPQYGVDDATGEEIGALLDAEDVTAALAATLNERIGVEWSTTDHSAVDVVLYAYAAGEMKTRLLEDLAGTKENVQLPRYVAEALGVSLDEVTALLRGNGTV</sequence>
<dbReference type="Proteomes" id="UP000272025">
    <property type="component" value="Unassembled WGS sequence"/>
</dbReference>
<reference evidence="4 5" key="1">
    <citation type="journal article" date="2018" name="Mol. Ecol.">
        <title>The obligate alkalophilic soda-lake fungus Sodiomyces alkalinus has shifted to a protein diet.</title>
        <authorList>
            <person name="Grum-Grzhimaylo A.A."/>
            <person name="Falkoski D.L."/>
            <person name="van den Heuvel J."/>
            <person name="Valero-Jimenez C.A."/>
            <person name="Min B."/>
            <person name="Choi I.G."/>
            <person name="Lipzen A."/>
            <person name="Daum C.G."/>
            <person name="Aanen D.K."/>
            <person name="Tsang A."/>
            <person name="Henrissat B."/>
            <person name="Bilanenko E.N."/>
            <person name="de Vries R.P."/>
            <person name="van Kan J.A.L."/>
            <person name="Grigoriev I.V."/>
            <person name="Debets A.J.M."/>
        </authorList>
    </citation>
    <scope>NUCLEOTIDE SEQUENCE [LARGE SCALE GENOMIC DNA]</scope>
    <source>
        <strain evidence="4 5">F11</strain>
    </source>
</reference>
<feature type="binding site" evidence="3">
    <location>
        <position position="170"/>
    </location>
    <ligand>
        <name>Zn(2+)</name>
        <dbReference type="ChEBI" id="CHEBI:29105"/>
        <label>2</label>
    </ligand>
</feature>
<evidence type="ECO:0000313" key="5">
    <source>
        <dbReference type="Proteomes" id="UP000272025"/>
    </source>
</evidence>
<protein>
    <recommendedName>
        <fullName evidence="1">alkaline phosphatase</fullName>
        <ecNumber evidence="1">3.1.3.1</ecNumber>
    </recommendedName>
</protein>
<feature type="binding site" evidence="3">
    <location>
        <position position="77"/>
    </location>
    <ligand>
        <name>Zn(2+)</name>
        <dbReference type="ChEBI" id="CHEBI:29105"/>
        <label>2</label>
    </ligand>
</feature>
<dbReference type="Pfam" id="PF00245">
    <property type="entry name" value="Alk_phosphatase"/>
    <property type="match status" value="1"/>
</dbReference>
<feature type="binding site" evidence="3">
    <location>
        <position position="35"/>
    </location>
    <ligand>
        <name>Zn(2+)</name>
        <dbReference type="ChEBI" id="CHEBI:29105"/>
        <label>2</label>
    </ligand>
</feature>
<dbReference type="GO" id="GO:0004035">
    <property type="term" value="F:alkaline phosphatase activity"/>
    <property type="evidence" value="ECO:0007669"/>
    <property type="project" value="UniProtKB-EC"/>
</dbReference>
<keyword evidence="3" id="KW-0479">Metal-binding</keyword>
<dbReference type="GO" id="GO:0046872">
    <property type="term" value="F:metal ion binding"/>
    <property type="evidence" value="ECO:0007669"/>
    <property type="project" value="UniProtKB-KW"/>
</dbReference>
<dbReference type="AlphaFoldDB" id="A0A3N2Q782"/>
<proteinExistence type="predicted"/>
<dbReference type="SUPFAM" id="SSF53649">
    <property type="entry name" value="Alkaline phosphatase-like"/>
    <property type="match status" value="1"/>
</dbReference>
<dbReference type="EC" id="3.1.3.1" evidence="1"/>
<feature type="non-terminal residue" evidence="4">
    <location>
        <position position="1"/>
    </location>
</feature>
<evidence type="ECO:0000256" key="2">
    <source>
        <dbReference type="ARBA" id="ARBA00022553"/>
    </source>
</evidence>
<dbReference type="InterPro" id="IPR001952">
    <property type="entry name" value="Alkaline_phosphatase"/>
</dbReference>
<feature type="binding site" evidence="3">
    <location>
        <position position="30"/>
    </location>
    <ligand>
        <name>Mg(2+)</name>
        <dbReference type="ChEBI" id="CHEBI:18420"/>
    </ligand>
</feature>